<evidence type="ECO:0000256" key="7">
    <source>
        <dbReference type="PROSITE-ProRule" id="PRU00042"/>
    </source>
</evidence>
<evidence type="ECO:0000313" key="10">
    <source>
        <dbReference type="Proteomes" id="UP000625711"/>
    </source>
</evidence>
<dbReference type="GO" id="GO:0005634">
    <property type="term" value="C:nucleus"/>
    <property type="evidence" value="ECO:0007669"/>
    <property type="project" value="UniProtKB-SubCell"/>
</dbReference>
<name>A0A834HPL5_RHYFE</name>
<dbReference type="FunFam" id="3.30.160.60:FF:000100">
    <property type="entry name" value="Zinc finger 45-like"/>
    <property type="match status" value="2"/>
</dbReference>
<keyword evidence="5" id="KW-0862">Zinc</keyword>
<proteinExistence type="predicted"/>
<evidence type="ECO:0000259" key="8">
    <source>
        <dbReference type="PROSITE" id="PS50157"/>
    </source>
</evidence>
<dbReference type="PANTHER" id="PTHR24394:SF29">
    <property type="entry name" value="MYONEURIN"/>
    <property type="match status" value="1"/>
</dbReference>
<accession>A0A834HPL5</accession>
<dbReference type="InterPro" id="IPR036236">
    <property type="entry name" value="Znf_C2H2_sf"/>
</dbReference>
<protein>
    <recommendedName>
        <fullName evidence="8">C2H2-type domain-containing protein</fullName>
    </recommendedName>
</protein>
<evidence type="ECO:0000256" key="2">
    <source>
        <dbReference type="ARBA" id="ARBA00022723"/>
    </source>
</evidence>
<dbReference type="SMART" id="SM00355">
    <property type="entry name" value="ZnF_C2H2"/>
    <property type="match status" value="4"/>
</dbReference>
<dbReference type="AlphaFoldDB" id="A0A834HPL5"/>
<dbReference type="InterPro" id="IPR013087">
    <property type="entry name" value="Znf_C2H2_type"/>
</dbReference>
<dbReference type="GO" id="GO:0000981">
    <property type="term" value="F:DNA-binding transcription factor activity, RNA polymerase II-specific"/>
    <property type="evidence" value="ECO:0007669"/>
    <property type="project" value="TreeGrafter"/>
</dbReference>
<comment type="subcellular location">
    <subcellularLocation>
        <location evidence="1">Nucleus</location>
    </subcellularLocation>
</comment>
<keyword evidence="6" id="KW-0539">Nucleus</keyword>
<dbReference type="PANTHER" id="PTHR24394">
    <property type="entry name" value="ZINC FINGER PROTEIN"/>
    <property type="match status" value="1"/>
</dbReference>
<dbReference type="OrthoDB" id="6077919at2759"/>
<dbReference type="FunFam" id="3.30.160.60:FF:000446">
    <property type="entry name" value="Zinc finger protein"/>
    <property type="match status" value="1"/>
</dbReference>
<sequence length="300" mass="34966">MHLQRTSCILCGEHIINIQYNLKTTLSEKSKVVLIKFVEKIYKNVFLMHCNICTNCYNLLNEIDVIQSREKELYDKLKYCISKVDNSSLENSSDKCIKSLTKGKLDNIIEGVDIKRLPIKIRKITQNVNSDELILQSNISNNFQEDKLALEKVQSIIQMDIIKHEEELNNKNKVSKRILCEKCGQTFKTKLGKKALLELHLLIHSGESRYQCEQCGKKFMHHSSFNIHKKIHLGQRNFKCLQCDKLFLTGSHLKRHIRATHTLEKGYSCSMCEKKFAENYNLMAHIKIHKVEHNLFTEIT</sequence>
<feature type="domain" description="C2H2-type" evidence="8">
    <location>
        <begin position="267"/>
        <end position="294"/>
    </location>
</feature>
<dbReference type="Gene3D" id="3.30.160.60">
    <property type="entry name" value="Classic Zinc Finger"/>
    <property type="match status" value="3"/>
</dbReference>
<feature type="domain" description="C2H2-type" evidence="8">
    <location>
        <begin position="210"/>
        <end position="237"/>
    </location>
</feature>
<dbReference type="Pfam" id="PF00096">
    <property type="entry name" value="zf-C2H2"/>
    <property type="match status" value="2"/>
</dbReference>
<organism evidence="9 10">
    <name type="scientific">Rhynchophorus ferrugineus</name>
    <name type="common">Red palm weevil</name>
    <name type="synonym">Curculio ferrugineus</name>
    <dbReference type="NCBI Taxonomy" id="354439"/>
    <lineage>
        <taxon>Eukaryota</taxon>
        <taxon>Metazoa</taxon>
        <taxon>Ecdysozoa</taxon>
        <taxon>Arthropoda</taxon>
        <taxon>Hexapoda</taxon>
        <taxon>Insecta</taxon>
        <taxon>Pterygota</taxon>
        <taxon>Neoptera</taxon>
        <taxon>Endopterygota</taxon>
        <taxon>Coleoptera</taxon>
        <taxon>Polyphaga</taxon>
        <taxon>Cucujiformia</taxon>
        <taxon>Curculionidae</taxon>
        <taxon>Dryophthorinae</taxon>
        <taxon>Rhynchophorus</taxon>
    </lineage>
</organism>
<keyword evidence="3" id="KW-0677">Repeat</keyword>
<dbReference type="Proteomes" id="UP000625711">
    <property type="component" value="Unassembled WGS sequence"/>
</dbReference>
<dbReference type="PROSITE" id="PS00028">
    <property type="entry name" value="ZINC_FINGER_C2H2_1"/>
    <property type="match status" value="3"/>
</dbReference>
<evidence type="ECO:0000256" key="6">
    <source>
        <dbReference type="ARBA" id="ARBA00023242"/>
    </source>
</evidence>
<evidence type="ECO:0000256" key="1">
    <source>
        <dbReference type="ARBA" id="ARBA00004123"/>
    </source>
</evidence>
<gene>
    <name evidence="9" type="ORF">GWI33_020328</name>
</gene>
<dbReference type="SUPFAM" id="SSF57667">
    <property type="entry name" value="beta-beta-alpha zinc fingers"/>
    <property type="match status" value="2"/>
</dbReference>
<dbReference type="PROSITE" id="PS50157">
    <property type="entry name" value="ZINC_FINGER_C2H2_2"/>
    <property type="match status" value="3"/>
</dbReference>
<keyword evidence="2" id="KW-0479">Metal-binding</keyword>
<evidence type="ECO:0000256" key="5">
    <source>
        <dbReference type="ARBA" id="ARBA00022833"/>
    </source>
</evidence>
<comment type="caution">
    <text evidence="9">The sequence shown here is derived from an EMBL/GenBank/DDBJ whole genome shotgun (WGS) entry which is preliminary data.</text>
</comment>
<evidence type="ECO:0000256" key="3">
    <source>
        <dbReference type="ARBA" id="ARBA00022737"/>
    </source>
</evidence>
<evidence type="ECO:0000313" key="9">
    <source>
        <dbReference type="EMBL" id="KAF7266300.1"/>
    </source>
</evidence>
<keyword evidence="4 7" id="KW-0863">Zinc-finger</keyword>
<dbReference type="EMBL" id="JAACXV010014549">
    <property type="protein sequence ID" value="KAF7266300.1"/>
    <property type="molecule type" value="Genomic_DNA"/>
</dbReference>
<reference evidence="9" key="1">
    <citation type="submission" date="2020-08" db="EMBL/GenBank/DDBJ databases">
        <title>Genome sequencing and assembly of the red palm weevil Rhynchophorus ferrugineus.</title>
        <authorList>
            <person name="Dias G.B."/>
            <person name="Bergman C.M."/>
            <person name="Manee M."/>
        </authorList>
    </citation>
    <scope>NUCLEOTIDE SEQUENCE</scope>
    <source>
        <strain evidence="9">AA-2017</strain>
        <tissue evidence="9">Whole larva</tissue>
    </source>
</reference>
<keyword evidence="10" id="KW-1185">Reference proteome</keyword>
<dbReference type="GO" id="GO:0008270">
    <property type="term" value="F:zinc ion binding"/>
    <property type="evidence" value="ECO:0007669"/>
    <property type="project" value="UniProtKB-KW"/>
</dbReference>
<feature type="domain" description="C2H2-type" evidence="8">
    <location>
        <begin position="238"/>
        <end position="266"/>
    </location>
</feature>
<evidence type="ECO:0000256" key="4">
    <source>
        <dbReference type="ARBA" id="ARBA00022771"/>
    </source>
</evidence>